<proteinExistence type="predicted"/>
<organism evidence="1">
    <name type="scientific">marine sediment metagenome</name>
    <dbReference type="NCBI Taxonomy" id="412755"/>
    <lineage>
        <taxon>unclassified sequences</taxon>
        <taxon>metagenomes</taxon>
        <taxon>ecological metagenomes</taxon>
    </lineage>
</organism>
<name>X0WVI5_9ZZZZ</name>
<reference evidence="1" key="1">
    <citation type="journal article" date="2014" name="Front. Microbiol.">
        <title>High frequency of phylogenetically diverse reductive dehalogenase-homologous genes in deep subseafloor sedimentary metagenomes.</title>
        <authorList>
            <person name="Kawai M."/>
            <person name="Futagami T."/>
            <person name="Toyoda A."/>
            <person name="Takaki Y."/>
            <person name="Nishi S."/>
            <person name="Hori S."/>
            <person name="Arai W."/>
            <person name="Tsubouchi T."/>
            <person name="Morono Y."/>
            <person name="Uchiyama I."/>
            <person name="Ito T."/>
            <person name="Fujiyama A."/>
            <person name="Inagaki F."/>
            <person name="Takami H."/>
        </authorList>
    </citation>
    <scope>NUCLEOTIDE SEQUENCE</scope>
    <source>
        <strain evidence="1">Expedition CK06-06</strain>
    </source>
</reference>
<protein>
    <submittedName>
        <fullName evidence="1">Uncharacterized protein</fullName>
    </submittedName>
</protein>
<feature type="non-terminal residue" evidence="1">
    <location>
        <position position="240"/>
    </location>
</feature>
<dbReference type="AlphaFoldDB" id="X0WVI5"/>
<accession>X0WVI5</accession>
<evidence type="ECO:0000313" key="1">
    <source>
        <dbReference type="EMBL" id="GAG16776.1"/>
    </source>
</evidence>
<gene>
    <name evidence="1" type="ORF">S01H1_52525</name>
</gene>
<comment type="caution">
    <text evidence="1">The sequence shown here is derived from an EMBL/GenBank/DDBJ whole genome shotgun (WGS) entry which is preliminary data.</text>
</comment>
<sequence length="240" mass="25612">MKKILLSMLAAAILLSGWTVCPAQETKTLLTVAFSGYDELKADLNFIGRLAGNPNLADGVEAVLTIATQGQGLAGLDKSKPWGAVVQTDGTKFPAYGFVPVTDLKALLRVAAKLQLESNDLGEGVFEILIPGNQIFVKEKNGLAVIAQSSDALGSLPGDLAKLLGDLPKKYDLAVRASVKNIPPPLRQQFIEQLRWGAQAGLQQMPDEGGNQYALRTAMAKRTIDQVVTMANELDELLVG</sequence>
<dbReference type="EMBL" id="BARS01033953">
    <property type="protein sequence ID" value="GAG16776.1"/>
    <property type="molecule type" value="Genomic_DNA"/>
</dbReference>